<keyword evidence="7" id="KW-0472">Membrane</keyword>
<dbReference type="GO" id="GO:0031418">
    <property type="term" value="F:L-ascorbic acid binding"/>
    <property type="evidence" value="ECO:0007669"/>
    <property type="project" value="UniProtKB-KW"/>
</dbReference>
<keyword evidence="7" id="KW-1133">Transmembrane helix</keyword>
<dbReference type="Pfam" id="PF14226">
    <property type="entry name" value="DIOX_N"/>
    <property type="match status" value="1"/>
</dbReference>
<dbReference type="GO" id="GO:0009805">
    <property type="term" value="P:coumarin biosynthetic process"/>
    <property type="evidence" value="ECO:0007669"/>
    <property type="project" value="UniProtKB-ARBA"/>
</dbReference>
<dbReference type="PANTHER" id="PTHR10209:SF535">
    <property type="entry name" value="UPF0676 PROTEIN C1494.01-LIKE ISOFORM X1"/>
    <property type="match status" value="1"/>
</dbReference>
<dbReference type="InterPro" id="IPR044861">
    <property type="entry name" value="IPNS-like_FE2OG_OXY"/>
</dbReference>
<reference evidence="9" key="1">
    <citation type="submission" date="2025-08" db="UniProtKB">
        <authorList>
            <consortium name="RefSeq"/>
        </authorList>
    </citation>
    <scope>IDENTIFICATION</scope>
</reference>
<dbReference type="GO" id="GO:0002238">
    <property type="term" value="P:response to molecule of fungal origin"/>
    <property type="evidence" value="ECO:0007669"/>
    <property type="project" value="UniProtKB-ARBA"/>
</dbReference>
<feature type="domain" description="Fe2OG dioxygenase" evidence="8">
    <location>
        <begin position="164"/>
        <end position="272"/>
    </location>
</feature>
<evidence type="ECO:0000256" key="5">
    <source>
        <dbReference type="ARBA" id="ARBA00023004"/>
    </source>
</evidence>
<comment type="similarity">
    <text evidence="1 6">Belongs to the iron/ascorbate-dependent oxidoreductase family.</text>
</comment>
<dbReference type="AlphaFoldDB" id="A0A1S4CLN9"/>
<evidence type="ECO:0000256" key="3">
    <source>
        <dbReference type="ARBA" id="ARBA00022896"/>
    </source>
</evidence>
<evidence type="ECO:0000256" key="2">
    <source>
        <dbReference type="ARBA" id="ARBA00022723"/>
    </source>
</evidence>
<evidence type="ECO:0000256" key="4">
    <source>
        <dbReference type="ARBA" id="ARBA00023002"/>
    </source>
</evidence>
<dbReference type="GO" id="GO:0046872">
    <property type="term" value="F:metal ion binding"/>
    <property type="evidence" value="ECO:0007669"/>
    <property type="project" value="UniProtKB-KW"/>
</dbReference>
<sequence>MDGALQLPMVDLSSTDRTLLADSLRKACVENGFFYLINHGVEEELIQRVFEGSRRFFGLSLEEKMKLLRQNHRGYSPLYSEKLNSTDNPKGDPKESIYFGAPEDMSPYGNLNQWPSQEILPCWRSTMEEYYRRILWVGKRVVSLMAVALNVDEDFFEKVGAFDPPTALLRPLHYPVAGEIDSSDKHMHGAGAHTDCGMITILVTDGVPGLQVCRDKLQKPQIWEDVHHLKGALIVNIGDMMERWTNCLFKSTLHRVTQPTQDRYSVAMFFDPSPDCVVECLKSCCNESSPPSSCGRLPKGDLQSYLWRPVVLYLALVRKQNIDQLLMLLLRLLGCNLFYEVYICLFPLHPLFSVIILATFTWLTILSNMLVPNILKLIFILYGKRLLPE</sequence>
<dbReference type="RefSeq" id="XP_016501854.1">
    <property type="nucleotide sequence ID" value="XM_016646368.1"/>
</dbReference>
<dbReference type="OrthoDB" id="288590at2759"/>
<evidence type="ECO:0000256" key="1">
    <source>
        <dbReference type="ARBA" id="ARBA00008056"/>
    </source>
</evidence>
<evidence type="ECO:0000259" key="8">
    <source>
        <dbReference type="PROSITE" id="PS51471"/>
    </source>
</evidence>
<organism evidence="9">
    <name type="scientific">Nicotiana tabacum</name>
    <name type="common">Common tobacco</name>
    <dbReference type="NCBI Taxonomy" id="4097"/>
    <lineage>
        <taxon>Eukaryota</taxon>
        <taxon>Viridiplantae</taxon>
        <taxon>Streptophyta</taxon>
        <taxon>Embryophyta</taxon>
        <taxon>Tracheophyta</taxon>
        <taxon>Spermatophyta</taxon>
        <taxon>Magnoliopsida</taxon>
        <taxon>eudicotyledons</taxon>
        <taxon>Gunneridae</taxon>
        <taxon>Pentapetalae</taxon>
        <taxon>asterids</taxon>
        <taxon>lamiids</taxon>
        <taxon>Solanales</taxon>
        <taxon>Solanaceae</taxon>
        <taxon>Nicotianoideae</taxon>
        <taxon>Nicotianeae</taxon>
        <taxon>Nicotiana</taxon>
    </lineage>
</organism>
<evidence type="ECO:0000313" key="9">
    <source>
        <dbReference type="RefSeq" id="XP_016501854.1"/>
    </source>
</evidence>
<evidence type="ECO:0000256" key="6">
    <source>
        <dbReference type="RuleBase" id="RU003682"/>
    </source>
</evidence>
<keyword evidence="2 6" id="KW-0479">Metal-binding</keyword>
<dbReference type="PROSITE" id="PS51471">
    <property type="entry name" value="FE2OG_OXY"/>
    <property type="match status" value="1"/>
</dbReference>
<name>A0A1S4CLN9_TOBAC</name>
<evidence type="ECO:0000256" key="7">
    <source>
        <dbReference type="SAM" id="Phobius"/>
    </source>
</evidence>
<proteinExistence type="inferred from homology"/>
<dbReference type="SUPFAM" id="SSF51197">
    <property type="entry name" value="Clavaminate synthase-like"/>
    <property type="match status" value="1"/>
</dbReference>
<accession>A0A1S4CLN9</accession>
<feature type="transmembrane region" description="Helical" evidence="7">
    <location>
        <begin position="354"/>
        <end position="382"/>
    </location>
</feature>
<dbReference type="InterPro" id="IPR027443">
    <property type="entry name" value="IPNS-like_sf"/>
</dbReference>
<dbReference type="PRINTS" id="PR00682">
    <property type="entry name" value="IPNSYNTHASE"/>
</dbReference>
<keyword evidence="7" id="KW-0812">Transmembrane</keyword>
<protein>
    <submittedName>
        <fullName evidence="9">UPF0676 protein C1494.01-like isoform X2</fullName>
    </submittedName>
</protein>
<dbReference type="InterPro" id="IPR026992">
    <property type="entry name" value="DIOX_N"/>
</dbReference>
<dbReference type="Pfam" id="PF03171">
    <property type="entry name" value="2OG-FeII_Oxy"/>
    <property type="match status" value="1"/>
</dbReference>
<keyword evidence="5 6" id="KW-0408">Iron</keyword>
<dbReference type="InterPro" id="IPR005123">
    <property type="entry name" value="Oxoglu/Fe-dep_dioxygenase_dom"/>
</dbReference>
<dbReference type="GO" id="GO:0016706">
    <property type="term" value="F:2-oxoglutarate-dependent dioxygenase activity"/>
    <property type="evidence" value="ECO:0007669"/>
    <property type="project" value="UniProtKB-ARBA"/>
</dbReference>
<gene>
    <name evidence="9" type="primary">LOC107820155</name>
</gene>
<keyword evidence="3" id="KW-0847">Vitamin C</keyword>
<dbReference type="PANTHER" id="PTHR10209">
    <property type="entry name" value="OXIDOREDUCTASE, 2OG-FE II OXYGENASE FAMILY PROTEIN"/>
    <property type="match status" value="1"/>
</dbReference>
<keyword evidence="4 6" id="KW-0560">Oxidoreductase</keyword>
<dbReference type="Gene3D" id="2.60.120.330">
    <property type="entry name" value="B-lactam Antibiotic, Isopenicillin N Synthase, Chain"/>
    <property type="match status" value="1"/>
</dbReference>